<evidence type="ECO:0000256" key="1">
    <source>
        <dbReference type="SAM" id="Phobius"/>
    </source>
</evidence>
<dbReference type="Proteomes" id="UP000318453">
    <property type="component" value="Chromosome"/>
</dbReference>
<dbReference type="KEGG" id="enn:FRE64_02580"/>
<dbReference type="RefSeq" id="WP_146294533.1">
    <property type="nucleotide sequence ID" value="NZ_CP042326.1"/>
</dbReference>
<sequence length="69" mass="8140">MNSPKPPKKTPKNPRKILRLRNQLYDQLEQAVDSHEKKMTYIGFVMLFTMLAAIMVFAWYDELKQLLIG</sequence>
<gene>
    <name evidence="2" type="ORF">FRE64_02580</name>
</gene>
<organism evidence="2 3">
    <name type="scientific">Euhalothece natronophila Z-M001</name>
    <dbReference type="NCBI Taxonomy" id="522448"/>
    <lineage>
        <taxon>Bacteria</taxon>
        <taxon>Bacillati</taxon>
        <taxon>Cyanobacteriota</taxon>
        <taxon>Cyanophyceae</taxon>
        <taxon>Oscillatoriophycideae</taxon>
        <taxon>Chroococcales</taxon>
        <taxon>Halothecacae</taxon>
        <taxon>Halothece cluster</taxon>
        <taxon>Euhalothece</taxon>
    </lineage>
</organism>
<dbReference type="AlphaFoldDB" id="A0A5B8NI89"/>
<proteinExistence type="predicted"/>
<accession>A0A5B8NI89</accession>
<evidence type="ECO:0000313" key="2">
    <source>
        <dbReference type="EMBL" id="QDZ38922.1"/>
    </source>
</evidence>
<keyword evidence="1" id="KW-0472">Membrane</keyword>
<keyword evidence="3" id="KW-1185">Reference proteome</keyword>
<keyword evidence="1" id="KW-1133">Transmembrane helix</keyword>
<reference evidence="2 3" key="1">
    <citation type="submission" date="2019-08" db="EMBL/GenBank/DDBJ databases">
        <title>Carotenoids and Carotenoid Binding Proteins in the Halophilic Cyanobacterium Euhalothece sp. ZM00.</title>
        <authorList>
            <person name="Cho S.M."/>
            <person name="Song J.Y."/>
            <person name="Park Y.-I."/>
        </authorList>
    </citation>
    <scope>NUCLEOTIDE SEQUENCE [LARGE SCALE GENOMIC DNA]</scope>
    <source>
        <strain evidence="2 3">Z-M001</strain>
    </source>
</reference>
<feature type="transmembrane region" description="Helical" evidence="1">
    <location>
        <begin position="41"/>
        <end position="60"/>
    </location>
</feature>
<keyword evidence="1" id="KW-0812">Transmembrane</keyword>
<protein>
    <submittedName>
        <fullName evidence="2">Uncharacterized protein</fullName>
    </submittedName>
</protein>
<evidence type="ECO:0000313" key="3">
    <source>
        <dbReference type="Proteomes" id="UP000318453"/>
    </source>
</evidence>
<dbReference type="OrthoDB" id="574184at2"/>
<dbReference type="EMBL" id="CP042326">
    <property type="protein sequence ID" value="QDZ38922.1"/>
    <property type="molecule type" value="Genomic_DNA"/>
</dbReference>
<name>A0A5B8NI89_9CHRO</name>